<proteinExistence type="predicted"/>
<protein>
    <submittedName>
        <fullName evidence="3">Uncharacterized protein</fullName>
    </submittedName>
</protein>
<gene>
    <name evidence="3" type="ORF">FGO68_gene13151</name>
</gene>
<evidence type="ECO:0000313" key="4">
    <source>
        <dbReference type="Proteomes" id="UP000785679"/>
    </source>
</evidence>
<dbReference type="EMBL" id="RRYP01008744">
    <property type="protein sequence ID" value="TNV79569.1"/>
    <property type="molecule type" value="Genomic_DNA"/>
</dbReference>
<dbReference type="PANTHER" id="PTHR22091">
    <property type="entry name" value="COILED-COIL DOMAIN-CONTAINING PROTEIN 77"/>
    <property type="match status" value="1"/>
</dbReference>
<reference evidence="3" key="1">
    <citation type="submission" date="2019-06" db="EMBL/GenBank/DDBJ databases">
        <authorList>
            <person name="Zheng W."/>
        </authorList>
    </citation>
    <scope>NUCLEOTIDE SEQUENCE</scope>
    <source>
        <strain evidence="3">QDHG01</strain>
    </source>
</reference>
<dbReference type="InterPro" id="IPR037696">
    <property type="entry name" value="CCDC77"/>
</dbReference>
<dbReference type="OrthoDB" id="191169at2759"/>
<feature type="coiled-coil region" evidence="1">
    <location>
        <begin position="36"/>
        <end position="77"/>
    </location>
</feature>
<name>A0A8J8NSM4_HALGN</name>
<evidence type="ECO:0000256" key="1">
    <source>
        <dbReference type="SAM" id="Coils"/>
    </source>
</evidence>
<dbReference type="PANTHER" id="PTHR22091:SF1">
    <property type="entry name" value="COILED-COIL DOMAIN-CONTAINING PROTEIN 77"/>
    <property type="match status" value="1"/>
</dbReference>
<feature type="coiled-coil region" evidence="1">
    <location>
        <begin position="184"/>
        <end position="351"/>
    </location>
</feature>
<feature type="compositionally biased region" description="Low complexity" evidence="2">
    <location>
        <begin position="407"/>
        <end position="419"/>
    </location>
</feature>
<keyword evidence="1" id="KW-0175">Coiled coil</keyword>
<accession>A0A8J8NSM4</accession>
<keyword evidence="4" id="KW-1185">Reference proteome</keyword>
<comment type="caution">
    <text evidence="3">The sequence shown here is derived from an EMBL/GenBank/DDBJ whole genome shotgun (WGS) entry which is preliminary data.</text>
</comment>
<sequence length="434" mass="51802">MTQILTYYRGRVEAFEHDRTQWYDKLQAIRPKQELVHRVEWEIKKRQEEKAELERIMGELQNTLVQERERIVAMKEQTDALKVKGKENRELIIQLLENNNAVEQHVYYQKDAQPEKIQSYSKTSLVKSGVSRAGGSLRKTIEEHKANPAIHYDYHTPNVLRTIYLPNDQSTHMRSEVESLHLQIQQQRAHYESILNKLRDARSETEESQRQRYVQVADEIERTLQQLQDQEIFNYQVVRDHVECMVQFEAEERKLQEETEAIRIENAELRDQIRDISNKAESKKREVKQEYEKSAQEYSEKFREQSRTQKENIAIIKDQYKKVQEIYKRKMDDMQDKLGKEGKKMEVAERRRKLELEGYSADLSAMGKKIVFYQKYIAKMKRAVDEERGGNGLLEMSDEDVEEDQQQRQVQFAQQQHMQEGNQQPPFYQEGHVM</sequence>
<organism evidence="3 4">
    <name type="scientific">Halteria grandinella</name>
    <dbReference type="NCBI Taxonomy" id="5974"/>
    <lineage>
        <taxon>Eukaryota</taxon>
        <taxon>Sar</taxon>
        <taxon>Alveolata</taxon>
        <taxon>Ciliophora</taxon>
        <taxon>Intramacronucleata</taxon>
        <taxon>Spirotrichea</taxon>
        <taxon>Stichotrichia</taxon>
        <taxon>Sporadotrichida</taxon>
        <taxon>Halteriidae</taxon>
        <taxon>Halteria</taxon>
    </lineage>
</organism>
<dbReference type="AlphaFoldDB" id="A0A8J8NSM4"/>
<dbReference type="Proteomes" id="UP000785679">
    <property type="component" value="Unassembled WGS sequence"/>
</dbReference>
<feature type="region of interest" description="Disordered" evidence="2">
    <location>
        <begin position="394"/>
        <end position="434"/>
    </location>
</feature>
<evidence type="ECO:0000256" key="2">
    <source>
        <dbReference type="SAM" id="MobiDB-lite"/>
    </source>
</evidence>
<evidence type="ECO:0000313" key="3">
    <source>
        <dbReference type="EMBL" id="TNV79569.1"/>
    </source>
</evidence>